<gene>
    <name evidence="2" type="ORF">GTS_33300</name>
</gene>
<dbReference type="AlphaFoldDB" id="A0A4D4JCR8"/>
<sequence>MEAAPGLPEARHRCGGGTGPTRCLGVARHRTGAGDHASARGVPTVRVLGRHRGRAARWSAGTLCPRHLGRPAYCARFPPTYREFQGAQRGGAHRPAGCRSGER</sequence>
<accession>A0A4D4JCR8</accession>
<protein>
    <submittedName>
        <fullName evidence="2">Uncharacterized protein</fullName>
    </submittedName>
</protein>
<dbReference type="EMBL" id="BJFL01000016">
    <property type="protein sequence ID" value="GDY31697.1"/>
    <property type="molecule type" value="Genomic_DNA"/>
</dbReference>
<name>A0A4D4JCR8_9PSEU</name>
<evidence type="ECO:0000313" key="2">
    <source>
        <dbReference type="EMBL" id="GDY31697.1"/>
    </source>
</evidence>
<comment type="caution">
    <text evidence="2">The sequence shown here is derived from an EMBL/GenBank/DDBJ whole genome shotgun (WGS) entry which is preliminary data.</text>
</comment>
<reference evidence="3" key="1">
    <citation type="submission" date="2019-04" db="EMBL/GenBank/DDBJ databases">
        <title>Draft genome sequence of Pseudonocardiaceae bacterium SL3-2-4.</title>
        <authorList>
            <person name="Ningsih F."/>
            <person name="Yokota A."/>
            <person name="Sakai Y."/>
            <person name="Nanatani K."/>
            <person name="Yabe S."/>
            <person name="Oetari A."/>
            <person name="Sjamsuridzal W."/>
        </authorList>
    </citation>
    <scope>NUCLEOTIDE SEQUENCE [LARGE SCALE GENOMIC DNA]</scope>
    <source>
        <strain evidence="3">SL3-2-4</strain>
    </source>
</reference>
<proteinExistence type="predicted"/>
<evidence type="ECO:0000256" key="1">
    <source>
        <dbReference type="SAM" id="MobiDB-lite"/>
    </source>
</evidence>
<feature type="region of interest" description="Disordered" evidence="1">
    <location>
        <begin position="1"/>
        <end position="20"/>
    </location>
</feature>
<evidence type="ECO:0000313" key="3">
    <source>
        <dbReference type="Proteomes" id="UP000298860"/>
    </source>
</evidence>
<dbReference type="Proteomes" id="UP000298860">
    <property type="component" value="Unassembled WGS sequence"/>
</dbReference>
<keyword evidence="3" id="KW-1185">Reference proteome</keyword>
<organism evidence="2 3">
    <name type="scientific">Gandjariella thermophila</name>
    <dbReference type="NCBI Taxonomy" id="1931992"/>
    <lineage>
        <taxon>Bacteria</taxon>
        <taxon>Bacillati</taxon>
        <taxon>Actinomycetota</taxon>
        <taxon>Actinomycetes</taxon>
        <taxon>Pseudonocardiales</taxon>
        <taxon>Pseudonocardiaceae</taxon>
        <taxon>Gandjariella</taxon>
    </lineage>
</organism>